<proteinExistence type="predicted"/>
<feature type="compositionally biased region" description="Basic and acidic residues" evidence="1">
    <location>
        <begin position="30"/>
        <end position="57"/>
    </location>
</feature>
<gene>
    <name evidence="2" type="ORF">LIER_19916</name>
</gene>
<dbReference type="PANTHER" id="PTHR33240:SF15">
    <property type="entry name" value="GAG-PRO-LIKE PROTEIN"/>
    <property type="match status" value="1"/>
</dbReference>
<dbReference type="Proteomes" id="UP001454036">
    <property type="component" value="Unassembled WGS sequence"/>
</dbReference>
<keyword evidence="3" id="KW-1185">Reference proteome</keyword>
<comment type="caution">
    <text evidence="2">The sequence shown here is derived from an EMBL/GenBank/DDBJ whole genome shotgun (WGS) entry which is preliminary data.</text>
</comment>
<evidence type="ECO:0000256" key="1">
    <source>
        <dbReference type="SAM" id="MobiDB-lite"/>
    </source>
</evidence>
<dbReference type="PANTHER" id="PTHR33240">
    <property type="entry name" value="OS08G0508500 PROTEIN"/>
    <property type="match status" value="1"/>
</dbReference>
<name>A0AAV3QKL5_LITER</name>
<feature type="region of interest" description="Disordered" evidence="1">
    <location>
        <begin position="30"/>
        <end position="65"/>
    </location>
</feature>
<reference evidence="2 3" key="1">
    <citation type="submission" date="2024-01" db="EMBL/GenBank/DDBJ databases">
        <title>The complete chloroplast genome sequence of Lithospermum erythrorhizon: insights into the phylogenetic relationship among Boraginaceae species and the maternal lineages of purple gromwells.</title>
        <authorList>
            <person name="Okada T."/>
            <person name="Watanabe K."/>
        </authorList>
    </citation>
    <scope>NUCLEOTIDE SEQUENCE [LARGE SCALE GENOMIC DNA]</scope>
</reference>
<dbReference type="AlphaFoldDB" id="A0AAV3QKL5"/>
<accession>A0AAV3QKL5</accession>
<evidence type="ECO:0000313" key="2">
    <source>
        <dbReference type="EMBL" id="GAA0164228.1"/>
    </source>
</evidence>
<evidence type="ECO:0000313" key="3">
    <source>
        <dbReference type="Proteomes" id="UP001454036"/>
    </source>
</evidence>
<sequence length="214" mass="24132">MPFKDRLNNVPLPKEIEKLIKRGYLKEFVDKGDQREVPRQNRRSPQRDSHPRIKNEPPEAPLLTGHIDTITGSRVGGGDSQNSRKVYAHGDVYSIVERTTRKEEVISFNDKRLVGEVTLDFTVGEGTRISTIRVQFTMVDLEDSSYNGLIGRPILTALRAIVSPVHLKVKFPTPRGTGETCGDQKKAQICYQTSIPHWGRVKANREKSGVEKIT</sequence>
<organism evidence="2 3">
    <name type="scientific">Lithospermum erythrorhizon</name>
    <name type="common">Purple gromwell</name>
    <name type="synonym">Lithospermum officinale var. erythrorhizon</name>
    <dbReference type="NCBI Taxonomy" id="34254"/>
    <lineage>
        <taxon>Eukaryota</taxon>
        <taxon>Viridiplantae</taxon>
        <taxon>Streptophyta</taxon>
        <taxon>Embryophyta</taxon>
        <taxon>Tracheophyta</taxon>
        <taxon>Spermatophyta</taxon>
        <taxon>Magnoliopsida</taxon>
        <taxon>eudicotyledons</taxon>
        <taxon>Gunneridae</taxon>
        <taxon>Pentapetalae</taxon>
        <taxon>asterids</taxon>
        <taxon>lamiids</taxon>
        <taxon>Boraginales</taxon>
        <taxon>Boraginaceae</taxon>
        <taxon>Boraginoideae</taxon>
        <taxon>Lithospermeae</taxon>
        <taxon>Lithospermum</taxon>
    </lineage>
</organism>
<dbReference type="EMBL" id="BAABME010004984">
    <property type="protein sequence ID" value="GAA0164228.1"/>
    <property type="molecule type" value="Genomic_DNA"/>
</dbReference>
<protein>
    <submittedName>
        <fullName evidence="2">Uncharacterized protein</fullName>
    </submittedName>
</protein>